<protein>
    <submittedName>
        <fullName evidence="2">Thioesterase</fullName>
    </submittedName>
</protein>
<dbReference type="KEGG" id="llp:GH975_06045"/>
<accession>A0A5Q2Q723</accession>
<dbReference type="AlphaFoldDB" id="A0A5Q2Q723"/>
<dbReference type="Proteomes" id="UP000388235">
    <property type="component" value="Chromosome"/>
</dbReference>
<feature type="domain" description="Thioesterase" evidence="1">
    <location>
        <begin position="51"/>
        <end position="126"/>
    </location>
</feature>
<dbReference type="EMBL" id="CP045871">
    <property type="protein sequence ID" value="QGG80159.1"/>
    <property type="molecule type" value="Genomic_DNA"/>
</dbReference>
<evidence type="ECO:0000259" key="1">
    <source>
        <dbReference type="Pfam" id="PF03061"/>
    </source>
</evidence>
<evidence type="ECO:0000313" key="2">
    <source>
        <dbReference type="EMBL" id="QGG80159.1"/>
    </source>
</evidence>
<evidence type="ECO:0000313" key="3">
    <source>
        <dbReference type="Proteomes" id="UP000388235"/>
    </source>
</evidence>
<dbReference type="Pfam" id="PF03061">
    <property type="entry name" value="4HBT"/>
    <property type="match status" value="1"/>
</dbReference>
<sequence length="142" mass="15578">MSHDRFADREHMIAVLTEQFPTWNLMGDLHDVGPRFAVTRMQPQPMHLRPGGTVSGPALFAMADICMYLAILWELGPAGGPCVTADMHSRFLQKPDRDAPLLCTAKLIRIGHTLIVAEATIRPEGRDAAVALFTASYAAPRV</sequence>
<dbReference type="RefSeq" id="WP_153713663.1">
    <property type="nucleotide sequence ID" value="NZ_CP045871.1"/>
</dbReference>
<proteinExistence type="predicted"/>
<organism evidence="2 3">
    <name type="scientific">Litorivicinus lipolyticus</name>
    <dbReference type="NCBI Taxonomy" id="418701"/>
    <lineage>
        <taxon>Bacteria</taxon>
        <taxon>Pseudomonadati</taxon>
        <taxon>Pseudomonadota</taxon>
        <taxon>Gammaproteobacteria</taxon>
        <taxon>Oceanospirillales</taxon>
        <taxon>Litorivicinaceae</taxon>
        <taxon>Litorivicinus</taxon>
    </lineage>
</organism>
<dbReference type="SUPFAM" id="SSF54637">
    <property type="entry name" value="Thioesterase/thiol ester dehydrase-isomerase"/>
    <property type="match status" value="1"/>
</dbReference>
<name>A0A5Q2Q723_9GAMM</name>
<dbReference type="Gene3D" id="3.10.129.10">
    <property type="entry name" value="Hotdog Thioesterase"/>
    <property type="match status" value="1"/>
</dbReference>
<dbReference type="CDD" id="cd03443">
    <property type="entry name" value="PaaI_thioesterase"/>
    <property type="match status" value="1"/>
</dbReference>
<dbReference type="InterPro" id="IPR006683">
    <property type="entry name" value="Thioestr_dom"/>
</dbReference>
<dbReference type="GO" id="GO:0016790">
    <property type="term" value="F:thiolester hydrolase activity"/>
    <property type="evidence" value="ECO:0007669"/>
    <property type="project" value="UniProtKB-ARBA"/>
</dbReference>
<dbReference type="InterPro" id="IPR029069">
    <property type="entry name" value="HotDog_dom_sf"/>
</dbReference>
<gene>
    <name evidence="2" type="ORF">GH975_06045</name>
</gene>
<reference evidence="2 3" key="1">
    <citation type="submission" date="2019-11" db="EMBL/GenBank/DDBJ databases">
        <authorList>
            <person name="Khan S.A."/>
            <person name="Jeon C.O."/>
            <person name="Chun B.H."/>
        </authorList>
    </citation>
    <scope>NUCLEOTIDE SEQUENCE [LARGE SCALE GENOMIC DNA]</scope>
    <source>
        <strain evidence="2 3">IMCC 1097</strain>
    </source>
</reference>
<dbReference type="OrthoDB" id="9805304at2"/>
<keyword evidence="3" id="KW-1185">Reference proteome</keyword>